<evidence type="ECO:0000313" key="2">
    <source>
        <dbReference type="EMBL" id="SFN73506.1"/>
    </source>
</evidence>
<feature type="domain" description="Phasin" evidence="1">
    <location>
        <begin position="6"/>
        <end position="104"/>
    </location>
</feature>
<dbReference type="EMBL" id="FOVE01000016">
    <property type="protein sequence ID" value="SFN73506.1"/>
    <property type="molecule type" value="Genomic_DNA"/>
</dbReference>
<dbReference type="STRING" id="83765.SAMN05660284_02147"/>
<evidence type="ECO:0000313" key="3">
    <source>
        <dbReference type="Proteomes" id="UP000242869"/>
    </source>
</evidence>
<organism evidence="2 3">
    <name type="scientific">Formivibrio citricus</name>
    <dbReference type="NCBI Taxonomy" id="83765"/>
    <lineage>
        <taxon>Bacteria</taxon>
        <taxon>Pseudomonadati</taxon>
        <taxon>Pseudomonadota</taxon>
        <taxon>Betaproteobacteria</taxon>
        <taxon>Neisseriales</taxon>
        <taxon>Chitinibacteraceae</taxon>
        <taxon>Formivibrio</taxon>
    </lineage>
</organism>
<protein>
    <submittedName>
        <fullName evidence="2">Phasin family protein</fullName>
    </submittedName>
</protein>
<name>A0A1I5BFQ8_9NEIS</name>
<keyword evidence="3" id="KW-1185">Reference proteome</keyword>
<dbReference type="InterPro" id="IPR018968">
    <property type="entry name" value="Phasin"/>
</dbReference>
<sequence>MNTQQQKFAEFNQANLEKTIRLTNIAISGAERLFNLQLELARDLLAENAATAKALSNVKSVQELVELQKSLAQPSVEKTMAVARNVYETASATQTELNKLVEEQLVEFNKNLLTSLDKAIAQAPAASAAVNVLKSAVESASNAYDTVSKTTHRIANEIVEATTAAVESSAKTATRSKK</sequence>
<dbReference type="NCBIfam" id="TIGR01841">
    <property type="entry name" value="phasin"/>
    <property type="match status" value="1"/>
</dbReference>
<reference evidence="3" key="1">
    <citation type="submission" date="2016-10" db="EMBL/GenBank/DDBJ databases">
        <authorList>
            <person name="Varghese N."/>
            <person name="Submissions S."/>
        </authorList>
    </citation>
    <scope>NUCLEOTIDE SEQUENCE [LARGE SCALE GENOMIC DNA]</scope>
    <source>
        <strain evidence="3">DSM 6150</strain>
    </source>
</reference>
<gene>
    <name evidence="2" type="ORF">SAMN05660284_02147</name>
</gene>
<dbReference type="InterPro" id="IPR010127">
    <property type="entry name" value="Phasin_subfam-1"/>
</dbReference>
<accession>A0A1I5BFQ8</accession>
<proteinExistence type="predicted"/>
<evidence type="ECO:0000259" key="1">
    <source>
        <dbReference type="Pfam" id="PF09361"/>
    </source>
</evidence>
<dbReference type="AlphaFoldDB" id="A0A1I5BFQ8"/>
<dbReference type="Pfam" id="PF09361">
    <property type="entry name" value="Phasin_2"/>
    <property type="match status" value="1"/>
</dbReference>
<dbReference type="OrthoDB" id="5298576at2"/>
<dbReference type="RefSeq" id="WP_091195981.1">
    <property type="nucleotide sequence ID" value="NZ_FOVE01000016.1"/>
</dbReference>
<dbReference type="Proteomes" id="UP000242869">
    <property type="component" value="Unassembled WGS sequence"/>
</dbReference>